<evidence type="ECO:0000256" key="2">
    <source>
        <dbReference type="ARBA" id="ARBA00004604"/>
    </source>
</evidence>
<dbReference type="OrthoDB" id="3942380at2759"/>
<dbReference type="GeneID" id="54415877"/>
<keyword evidence="4 8" id="KW-0690">Ribosome biogenesis</keyword>
<comment type="subcellular location">
    <subcellularLocation>
        <location evidence="2 8">Nucleus</location>
        <location evidence="2 8">Nucleolus</location>
    </subcellularLocation>
</comment>
<evidence type="ECO:0000313" key="10">
    <source>
        <dbReference type="EMBL" id="KAF1812380.1"/>
    </source>
</evidence>
<evidence type="ECO:0000256" key="3">
    <source>
        <dbReference type="ARBA" id="ARBA00007869"/>
    </source>
</evidence>
<dbReference type="GO" id="GO:0005730">
    <property type="term" value="C:nucleolus"/>
    <property type="evidence" value="ECO:0007669"/>
    <property type="project" value="UniProtKB-SubCell"/>
</dbReference>
<keyword evidence="11" id="KW-1185">Reference proteome</keyword>
<keyword evidence="6" id="KW-0175">Coiled coil</keyword>
<dbReference type="AlphaFoldDB" id="A0A6G1G384"/>
<feature type="region of interest" description="Disordered" evidence="9">
    <location>
        <begin position="1"/>
        <end position="37"/>
    </location>
</feature>
<dbReference type="Pfam" id="PF03879">
    <property type="entry name" value="Cgr1"/>
    <property type="match status" value="1"/>
</dbReference>
<reference evidence="12" key="2">
    <citation type="submission" date="2020-04" db="EMBL/GenBank/DDBJ databases">
        <authorList>
            <consortium name="NCBI Genome Project"/>
        </authorList>
    </citation>
    <scope>NUCLEOTIDE SEQUENCE</scope>
    <source>
        <strain evidence="12">CBS 781.70</strain>
    </source>
</reference>
<evidence type="ECO:0000256" key="9">
    <source>
        <dbReference type="SAM" id="MobiDB-lite"/>
    </source>
</evidence>
<evidence type="ECO:0000313" key="12">
    <source>
        <dbReference type="RefSeq" id="XP_033534011.1"/>
    </source>
</evidence>
<evidence type="ECO:0000256" key="4">
    <source>
        <dbReference type="ARBA" id="ARBA00022517"/>
    </source>
</evidence>
<reference evidence="10 12" key="1">
    <citation type="submission" date="2020-01" db="EMBL/GenBank/DDBJ databases">
        <authorList>
            <consortium name="DOE Joint Genome Institute"/>
            <person name="Haridas S."/>
            <person name="Albert R."/>
            <person name="Binder M."/>
            <person name="Bloem J."/>
            <person name="Labutti K."/>
            <person name="Salamov A."/>
            <person name="Andreopoulos B."/>
            <person name="Baker S.E."/>
            <person name="Barry K."/>
            <person name="Bills G."/>
            <person name="Bluhm B.H."/>
            <person name="Cannon C."/>
            <person name="Castanera R."/>
            <person name="Culley D.E."/>
            <person name="Daum C."/>
            <person name="Ezra D."/>
            <person name="Gonzalez J.B."/>
            <person name="Henrissat B."/>
            <person name="Kuo A."/>
            <person name="Liang C."/>
            <person name="Lipzen A."/>
            <person name="Lutzoni F."/>
            <person name="Magnuson J."/>
            <person name="Mondo S."/>
            <person name="Nolan M."/>
            <person name="Ohm R."/>
            <person name="Pangilinan J."/>
            <person name="Park H.-J."/>
            <person name="Ramirez L."/>
            <person name="Alfaro M."/>
            <person name="Sun H."/>
            <person name="Tritt A."/>
            <person name="Yoshinaga Y."/>
            <person name="Zwiers L.-H."/>
            <person name="Turgeon B.G."/>
            <person name="Goodwin S.B."/>
            <person name="Spatafora J.W."/>
            <person name="Crous P.W."/>
            <person name="Grigoriev I.V."/>
        </authorList>
    </citation>
    <scope>NUCLEOTIDE SEQUENCE</scope>
    <source>
        <strain evidence="10 12">CBS 781.70</strain>
    </source>
</reference>
<evidence type="ECO:0000256" key="5">
    <source>
        <dbReference type="ARBA" id="ARBA00022552"/>
    </source>
</evidence>
<feature type="compositionally biased region" description="Basic and acidic residues" evidence="9">
    <location>
        <begin position="60"/>
        <end position="73"/>
    </location>
</feature>
<protein>
    <recommendedName>
        <fullName evidence="8">rRNA-processing protein</fullName>
    </recommendedName>
</protein>
<keyword evidence="7 8" id="KW-0539">Nucleus</keyword>
<gene>
    <name evidence="10 12" type="ORF">P152DRAFT_33757</name>
</gene>
<comment type="function">
    <text evidence="1 8">Involved in nucleolar integrity and required for processing of the pre-rRNA for the 60S ribosome subunit.</text>
</comment>
<evidence type="ECO:0000256" key="1">
    <source>
        <dbReference type="ARBA" id="ARBA00004090"/>
    </source>
</evidence>
<dbReference type="Proteomes" id="UP000504638">
    <property type="component" value="Unplaced"/>
</dbReference>
<evidence type="ECO:0000256" key="6">
    <source>
        <dbReference type="ARBA" id="ARBA00023054"/>
    </source>
</evidence>
<feature type="compositionally biased region" description="Polar residues" evidence="9">
    <location>
        <begin position="1"/>
        <end position="20"/>
    </location>
</feature>
<dbReference type="GO" id="GO:0006364">
    <property type="term" value="P:rRNA processing"/>
    <property type="evidence" value="ECO:0007669"/>
    <property type="project" value="UniProtKB-UniRule"/>
</dbReference>
<name>A0A6G1G384_9PEZI</name>
<feature type="region of interest" description="Disordered" evidence="9">
    <location>
        <begin position="60"/>
        <end position="85"/>
    </location>
</feature>
<dbReference type="EMBL" id="ML975158">
    <property type="protein sequence ID" value="KAF1812380.1"/>
    <property type="molecule type" value="Genomic_DNA"/>
</dbReference>
<reference evidence="12" key="3">
    <citation type="submission" date="2025-04" db="UniProtKB">
        <authorList>
            <consortium name="RefSeq"/>
        </authorList>
    </citation>
    <scope>IDENTIFICATION</scope>
    <source>
        <strain evidence="12">CBS 781.70</strain>
    </source>
</reference>
<evidence type="ECO:0000256" key="7">
    <source>
        <dbReference type="ARBA" id="ARBA00023242"/>
    </source>
</evidence>
<keyword evidence="5 8" id="KW-0698">rRNA processing</keyword>
<sequence length="122" mass="14276">MADTQATQTTITEQSDSNPMTLGKRVNGKNWHEPKTAFRPTAGLTSFAKRMAKQKALDSVKAKEREMKEEKAASRQKWIQGIKDRREAKAEKERYAKMAETMHQKRVERLRRREKRNKMLKS</sequence>
<proteinExistence type="inferred from homology"/>
<evidence type="ECO:0000256" key="8">
    <source>
        <dbReference type="RuleBase" id="RU363084"/>
    </source>
</evidence>
<evidence type="ECO:0000313" key="11">
    <source>
        <dbReference type="Proteomes" id="UP000504638"/>
    </source>
</evidence>
<dbReference type="InterPro" id="IPR005579">
    <property type="entry name" value="Cgr1-like"/>
</dbReference>
<dbReference type="RefSeq" id="XP_033534011.1">
    <property type="nucleotide sequence ID" value="XM_033675307.1"/>
</dbReference>
<comment type="similarity">
    <text evidence="3 8">Belongs to the CGR1 family.</text>
</comment>
<accession>A0A6G1G384</accession>
<organism evidence="10">
    <name type="scientific">Eremomyces bilateralis CBS 781.70</name>
    <dbReference type="NCBI Taxonomy" id="1392243"/>
    <lineage>
        <taxon>Eukaryota</taxon>
        <taxon>Fungi</taxon>
        <taxon>Dikarya</taxon>
        <taxon>Ascomycota</taxon>
        <taxon>Pezizomycotina</taxon>
        <taxon>Dothideomycetes</taxon>
        <taxon>Dothideomycetes incertae sedis</taxon>
        <taxon>Eremomycetales</taxon>
        <taxon>Eremomycetaceae</taxon>
        <taxon>Eremomyces</taxon>
    </lineage>
</organism>